<dbReference type="GeneID" id="20090049"/>
<dbReference type="CDD" id="cd22997">
    <property type="entry name" value="GT_LH"/>
    <property type="match status" value="1"/>
</dbReference>
<proteinExistence type="predicted"/>
<keyword evidence="1" id="KW-0472">Membrane</keyword>
<dbReference type="AlphaFoldDB" id="A0A024TF30"/>
<dbReference type="RefSeq" id="XP_008878542.1">
    <property type="nucleotide sequence ID" value="XM_008880320.1"/>
</dbReference>
<gene>
    <name evidence="2" type="ORF">H310_12999</name>
</gene>
<name>A0A024TF30_9STRA</name>
<dbReference type="OrthoDB" id="69177at2759"/>
<evidence type="ECO:0000313" key="2">
    <source>
        <dbReference type="EMBL" id="ETV92770.1"/>
    </source>
</evidence>
<keyword evidence="1" id="KW-0812">Transmembrane</keyword>
<feature type="transmembrane region" description="Helical" evidence="1">
    <location>
        <begin position="20"/>
        <end position="40"/>
    </location>
</feature>
<evidence type="ECO:0000256" key="1">
    <source>
        <dbReference type="SAM" id="Phobius"/>
    </source>
</evidence>
<dbReference type="EMBL" id="KI913997">
    <property type="protein sequence ID" value="ETV92770.1"/>
    <property type="molecule type" value="Genomic_DNA"/>
</dbReference>
<reference evidence="2" key="1">
    <citation type="submission" date="2013-12" db="EMBL/GenBank/DDBJ databases">
        <title>The Genome Sequence of Aphanomyces invadans NJM9701.</title>
        <authorList>
            <consortium name="The Broad Institute Genomics Platform"/>
            <person name="Russ C."/>
            <person name="Tyler B."/>
            <person name="van West P."/>
            <person name="Dieguez-Uribeondo J."/>
            <person name="Young S.K."/>
            <person name="Zeng Q."/>
            <person name="Gargeya S."/>
            <person name="Fitzgerald M."/>
            <person name="Abouelleil A."/>
            <person name="Alvarado L."/>
            <person name="Chapman S.B."/>
            <person name="Gainer-Dewar J."/>
            <person name="Goldberg J."/>
            <person name="Griggs A."/>
            <person name="Gujja S."/>
            <person name="Hansen M."/>
            <person name="Howarth C."/>
            <person name="Imamovic A."/>
            <person name="Ireland A."/>
            <person name="Larimer J."/>
            <person name="McCowan C."/>
            <person name="Murphy C."/>
            <person name="Pearson M."/>
            <person name="Poon T.W."/>
            <person name="Priest M."/>
            <person name="Roberts A."/>
            <person name="Saif S."/>
            <person name="Shea T."/>
            <person name="Sykes S."/>
            <person name="Wortman J."/>
            <person name="Nusbaum C."/>
            <person name="Birren B."/>
        </authorList>
    </citation>
    <scope>NUCLEOTIDE SEQUENCE [LARGE SCALE GENOMIC DNA]</scope>
    <source>
        <strain evidence="2">NJM9701</strain>
    </source>
</reference>
<accession>A0A024TF30</accession>
<keyword evidence="1" id="KW-1133">Transmembrane helix</keyword>
<protein>
    <submittedName>
        <fullName evidence="2">Uncharacterized protein</fullName>
    </submittedName>
</protein>
<dbReference type="VEuPathDB" id="FungiDB:H310_12999"/>
<sequence>MASDHRLASSKRGHLAHMRYMLFAMVVGFLVVLFVGRHLVRLESAIDPTETFRRTSRETAALFDHRNVHYITVADDTRPEICLTASSIFILSQGELEVLAWDDSATFFDGTSPKPPVNATNVDTLHAVRMGQAKKIDWIAHYVTHHPNLHDDDIIVYTDAWDVVIQTDMSAVGSILRRMTGGQRGLLFNSEPSCGDSFELPGEYGEYLRSASFDVHLSVADKHVRSVTGRDICRQMLIKSSMHSAMGGPNWSLGSGGIVGDVWTFRQFMARVVQVTTEQIERARADPTVPVFEGDQISFQLAYLRSPELNVLVDTRSEVFLVTSFMTLPGAVDHYDIDHGCSATSFFRGGVPSKLRWFNHTPMILHFPGDYKHLYDRCADNVKAVLKAAAPGKFMWDVDRNTSIPVHDVCYDYT</sequence>
<organism evidence="2">
    <name type="scientific">Aphanomyces invadans</name>
    <dbReference type="NCBI Taxonomy" id="157072"/>
    <lineage>
        <taxon>Eukaryota</taxon>
        <taxon>Sar</taxon>
        <taxon>Stramenopiles</taxon>
        <taxon>Oomycota</taxon>
        <taxon>Saprolegniomycetes</taxon>
        <taxon>Saprolegniales</taxon>
        <taxon>Verrucalvaceae</taxon>
        <taxon>Aphanomyces</taxon>
    </lineage>
</organism>